<evidence type="ECO:0000256" key="2">
    <source>
        <dbReference type="ARBA" id="ARBA00022574"/>
    </source>
</evidence>
<name>A0A8S8ZIM4_SORMA</name>
<comment type="function">
    <text evidence="10">Guanine nucleotide-exchange factor (GEF) required for the formation or budding of transport vesicles from the ER.</text>
</comment>
<dbReference type="VEuPathDB" id="FungiDB:SMAC_06448"/>
<dbReference type="InterPro" id="IPR045260">
    <property type="entry name" value="Sec12-like"/>
</dbReference>
<dbReference type="Proteomes" id="UP000433876">
    <property type="component" value="Unassembled WGS sequence"/>
</dbReference>
<dbReference type="OMA" id="EPQLAIF"/>
<keyword evidence="7 10" id="KW-0653">Protein transport</keyword>
<keyword evidence="6" id="KW-0931">ER-Golgi transport</keyword>
<reference evidence="11 12" key="1">
    <citation type="submission" date="2017-07" db="EMBL/GenBank/DDBJ databases">
        <title>Genome sequence of the Sordaria macrospora wild type strain R19027.</title>
        <authorList>
            <person name="Nowrousian M."/>
            <person name="Teichert I."/>
            <person name="Kueck U."/>
        </authorList>
    </citation>
    <scope>NUCLEOTIDE SEQUENCE [LARGE SCALE GENOMIC DNA]</scope>
    <source>
        <strain evidence="11 12">R19027</strain>
        <tissue evidence="11">Mycelium</tissue>
    </source>
</reference>
<evidence type="ECO:0000256" key="4">
    <source>
        <dbReference type="ARBA" id="ARBA00022737"/>
    </source>
</evidence>
<dbReference type="GO" id="GO:0015031">
    <property type="term" value="P:protein transport"/>
    <property type="evidence" value="ECO:0007669"/>
    <property type="project" value="UniProtKB-KW"/>
</dbReference>
<feature type="transmembrane region" description="Helical" evidence="10">
    <location>
        <begin position="511"/>
        <end position="530"/>
    </location>
</feature>
<dbReference type="Gene3D" id="2.130.10.10">
    <property type="entry name" value="YVTN repeat-like/Quinoprotein amine dehydrogenase"/>
    <property type="match status" value="1"/>
</dbReference>
<proteinExistence type="inferred from homology"/>
<protein>
    <recommendedName>
        <fullName evidence="10">Guanine nucleotide-exchange factor SEC12</fullName>
    </recommendedName>
</protein>
<dbReference type="GO" id="GO:0000139">
    <property type="term" value="C:Golgi membrane"/>
    <property type="evidence" value="ECO:0007669"/>
    <property type="project" value="UniProtKB-SubCell"/>
</dbReference>
<organism evidence="11 12">
    <name type="scientific">Sordaria macrospora</name>
    <dbReference type="NCBI Taxonomy" id="5147"/>
    <lineage>
        <taxon>Eukaryota</taxon>
        <taxon>Fungi</taxon>
        <taxon>Dikarya</taxon>
        <taxon>Ascomycota</taxon>
        <taxon>Pezizomycotina</taxon>
        <taxon>Sordariomycetes</taxon>
        <taxon>Sordariomycetidae</taxon>
        <taxon>Sordariales</taxon>
        <taxon>Sordariaceae</taxon>
        <taxon>Sordaria</taxon>
    </lineage>
</organism>
<dbReference type="GO" id="GO:0005789">
    <property type="term" value="C:endoplasmic reticulum membrane"/>
    <property type="evidence" value="ECO:0007669"/>
    <property type="project" value="UniProtKB-SubCell"/>
</dbReference>
<evidence type="ECO:0000256" key="7">
    <source>
        <dbReference type="ARBA" id="ARBA00022927"/>
    </source>
</evidence>
<dbReference type="EMBL" id="NMPR01000154">
    <property type="protein sequence ID" value="KAA8628990.1"/>
    <property type="molecule type" value="Genomic_DNA"/>
</dbReference>
<keyword evidence="5 10" id="KW-0256">Endoplasmic reticulum</keyword>
<dbReference type="GO" id="GO:0006888">
    <property type="term" value="P:endoplasmic reticulum to Golgi vesicle-mediated transport"/>
    <property type="evidence" value="ECO:0007669"/>
    <property type="project" value="UniProtKB-UniRule"/>
</dbReference>
<keyword evidence="9 10" id="KW-0472">Membrane</keyword>
<evidence type="ECO:0000256" key="8">
    <source>
        <dbReference type="ARBA" id="ARBA00022989"/>
    </source>
</evidence>
<accession>A0A8S8ZIM4</accession>
<evidence type="ECO:0000313" key="11">
    <source>
        <dbReference type="EMBL" id="KAA8628990.1"/>
    </source>
</evidence>
<evidence type="ECO:0000256" key="6">
    <source>
        <dbReference type="ARBA" id="ARBA00022892"/>
    </source>
</evidence>
<evidence type="ECO:0000256" key="3">
    <source>
        <dbReference type="ARBA" id="ARBA00022692"/>
    </source>
</evidence>
<dbReference type="AlphaFoldDB" id="A0A8S8ZIM4"/>
<dbReference type="PANTHER" id="PTHR23284:SF0">
    <property type="entry name" value="PROLACTIN REGULATORY ELEMENT-BINDING PROTEIN"/>
    <property type="match status" value="1"/>
</dbReference>
<keyword evidence="4 10" id="KW-0677">Repeat</keyword>
<comment type="caution">
    <text evidence="11">The sequence shown here is derived from an EMBL/GenBank/DDBJ whole genome shotgun (WGS) entry which is preliminary data.</text>
</comment>
<evidence type="ECO:0000256" key="10">
    <source>
        <dbReference type="RuleBase" id="RU369019"/>
    </source>
</evidence>
<dbReference type="GO" id="GO:0003400">
    <property type="term" value="P:regulation of COPII vesicle coating"/>
    <property type="evidence" value="ECO:0007669"/>
    <property type="project" value="UniProtKB-UniRule"/>
</dbReference>
<comment type="subcellular location">
    <subcellularLocation>
        <location evidence="10">Endoplasmic reticulum membrane</location>
        <topology evidence="10">Single-pass type II membrane protein</topology>
    </subcellularLocation>
    <subcellularLocation>
        <location evidence="10">Golgi apparatus membrane</location>
        <topology evidence="10">Single-pass type II membrane protein</topology>
    </subcellularLocation>
</comment>
<gene>
    <name evidence="11" type="ORF">SMACR_06448</name>
</gene>
<dbReference type="InterPro" id="IPR015943">
    <property type="entry name" value="WD40/YVTN_repeat-like_dom_sf"/>
</dbReference>
<evidence type="ECO:0000256" key="1">
    <source>
        <dbReference type="ARBA" id="ARBA00022448"/>
    </source>
</evidence>
<dbReference type="GO" id="GO:0005085">
    <property type="term" value="F:guanyl-nucleotide exchange factor activity"/>
    <property type="evidence" value="ECO:0007669"/>
    <property type="project" value="InterPro"/>
</dbReference>
<evidence type="ECO:0000256" key="5">
    <source>
        <dbReference type="ARBA" id="ARBA00022824"/>
    </source>
</evidence>
<keyword evidence="2 10" id="KW-0853">WD repeat</keyword>
<comment type="similarity">
    <text evidence="10">Belongs to the WD repeat SEC12 family.</text>
</comment>
<dbReference type="PANTHER" id="PTHR23284">
    <property type="entry name" value="PROLACTIN REGULATORY ELEMENT BINDING PROTEIN"/>
    <property type="match status" value="1"/>
</dbReference>
<keyword evidence="1 10" id="KW-0813">Transport</keyword>
<keyword evidence="3 10" id="KW-0812">Transmembrane</keyword>
<keyword evidence="8 10" id="KW-1133">Transmembrane helix</keyword>
<evidence type="ECO:0000256" key="9">
    <source>
        <dbReference type="ARBA" id="ARBA00023136"/>
    </source>
</evidence>
<evidence type="ECO:0000313" key="12">
    <source>
        <dbReference type="Proteomes" id="UP000433876"/>
    </source>
</evidence>
<sequence>MVPIPSAELRTSYSLYSLDFDPEDANRLIVAGGGGPGNHGVGNKITVIDASRPDTLDIVSEIELSRDEDSVATLAVGPRNKDSILLYAGINSSADDIAKGNNEHFRVFSLDEPSKTKAASEKPKITELSRSSLFATTEKDTYQRVLRLSAPFPGSAQVGAVATGFSKEPEIALFDVPNTGDATPRLRGNLELVKEAVDMDIIQAGPDSYQLAYCDEFELRTMNIGKGISEGPKLLFTMPDEQAITGAARPSFRSVRYLTPDFILAVANLPQGGGAVLHGFRMPKDDKIQSKLKEKEEEAAAKANGKANGAAAITTTANGDTNGTADKTVVATKLEEPKARLCISAKLPSSVTRATGLAIRNLTPPASPTAKQGDAQFVIAVTGQDSSITLFTLDHQSVADINLIINLFKVTTFKNVHNGPISGVAFSYVIPPAESDDAKSSDEKAVTKTGSVRPEYLKLASIGSVGNSCIVHSLPLKKYVDKTAQTRRGGPPRAARYVLALKSQAPSPKGLLFFTALLTLFIGIFVQSFLEIKGYSAPMIGARRFAPVSWQQNARYRAGQSVVGNHVNYANSESLTPDGVHGFLASLLAEKDLKVQDGQAKKVILNVGAKDGVVRASGHDAEVDSTAPTPKEWDELHEEQKQVWKEKLKAAGHWGEEMGETIFKNILFGELGAVVGGLVR</sequence>